<dbReference type="CDD" id="cd22786">
    <property type="entry name" value="DPBB_YuiC-like"/>
    <property type="match status" value="1"/>
</dbReference>
<dbReference type="Pfam" id="PF06725">
    <property type="entry name" value="3D"/>
    <property type="match status" value="1"/>
</dbReference>
<accession>A0ABW3ZSW7</accession>
<name>A0ABW3ZSW7_9BACI</name>
<dbReference type="Proteomes" id="UP001597178">
    <property type="component" value="Unassembled WGS sequence"/>
</dbReference>
<evidence type="ECO:0000313" key="3">
    <source>
        <dbReference type="EMBL" id="MFD1361447.1"/>
    </source>
</evidence>
<evidence type="ECO:0000259" key="2">
    <source>
        <dbReference type="Pfam" id="PF06725"/>
    </source>
</evidence>
<organism evidence="3 4">
    <name type="scientific">Lentibacillus salinarum</name>
    <dbReference type="NCBI Taxonomy" id="446820"/>
    <lineage>
        <taxon>Bacteria</taxon>
        <taxon>Bacillati</taxon>
        <taxon>Bacillota</taxon>
        <taxon>Bacilli</taxon>
        <taxon>Bacillales</taxon>
        <taxon>Bacillaceae</taxon>
        <taxon>Lentibacillus</taxon>
    </lineage>
</organism>
<protein>
    <submittedName>
        <fullName evidence="3">3D domain-containing protein</fullName>
    </submittedName>
</protein>
<dbReference type="InterPro" id="IPR036908">
    <property type="entry name" value="RlpA-like_sf"/>
</dbReference>
<feature type="domain" description="3D" evidence="2">
    <location>
        <begin position="134"/>
        <end position="195"/>
    </location>
</feature>
<dbReference type="PANTHER" id="PTHR39160:SF4">
    <property type="entry name" value="RESUSCITATION-PROMOTING FACTOR RPFB"/>
    <property type="match status" value="1"/>
</dbReference>
<dbReference type="Gene3D" id="2.40.40.10">
    <property type="entry name" value="RlpA-like domain"/>
    <property type="match status" value="1"/>
</dbReference>
<gene>
    <name evidence="3" type="ORF">ACFQ4A_07240</name>
</gene>
<dbReference type="RefSeq" id="WP_382399027.1">
    <property type="nucleotide sequence ID" value="NZ_JBHTNH010000014.1"/>
</dbReference>
<evidence type="ECO:0000313" key="4">
    <source>
        <dbReference type="Proteomes" id="UP001597178"/>
    </source>
</evidence>
<evidence type="ECO:0000256" key="1">
    <source>
        <dbReference type="ARBA" id="ARBA00022729"/>
    </source>
</evidence>
<keyword evidence="1" id="KW-0732">Signal</keyword>
<dbReference type="PANTHER" id="PTHR39160">
    <property type="entry name" value="CELL WALL-BINDING PROTEIN YOCH"/>
    <property type="match status" value="1"/>
</dbReference>
<dbReference type="InterPro" id="IPR051933">
    <property type="entry name" value="Resuscitation_pf_RpfB"/>
</dbReference>
<dbReference type="SUPFAM" id="SSF50685">
    <property type="entry name" value="Barwin-like endoglucanases"/>
    <property type="match status" value="1"/>
</dbReference>
<proteinExistence type="predicted"/>
<reference evidence="4" key="1">
    <citation type="journal article" date="2019" name="Int. J. Syst. Evol. Microbiol.">
        <title>The Global Catalogue of Microorganisms (GCM) 10K type strain sequencing project: providing services to taxonomists for standard genome sequencing and annotation.</title>
        <authorList>
            <consortium name="The Broad Institute Genomics Platform"/>
            <consortium name="The Broad Institute Genome Sequencing Center for Infectious Disease"/>
            <person name="Wu L."/>
            <person name="Ma J."/>
        </authorList>
    </citation>
    <scope>NUCLEOTIDE SEQUENCE [LARGE SCALE GENOMIC DNA]</scope>
    <source>
        <strain evidence="4">CCUG 54822</strain>
    </source>
</reference>
<dbReference type="InterPro" id="IPR010611">
    <property type="entry name" value="3D_dom"/>
</dbReference>
<dbReference type="EMBL" id="JBHTNH010000014">
    <property type="protein sequence ID" value="MFD1361447.1"/>
    <property type="molecule type" value="Genomic_DNA"/>
</dbReference>
<keyword evidence="4" id="KW-1185">Reference proteome</keyword>
<comment type="caution">
    <text evidence="3">The sequence shown here is derived from an EMBL/GenBank/DDBJ whole genome shotgun (WGS) entry which is preliminary data.</text>
</comment>
<sequence length="226" mass="25084">MLTLLKRFVMTFLFFGALLTTWSSISNLSFADVQAWSSGERATSSASSEKAVLRETVLQDKELKTKKQQKRYISSDQIEGPQSLEEYVNTKDYPSATVTATGYTAGVESTGKTSDHPEYGITYSGVQVKRDLYSTIAADLDIYPIGTIMYIPGYGYGVVADKGGAINGNKIDLYYDTVEDVYDEWGKKEVEVYIVEEGDGTLSEEALNSLNENESMQVFRNQIVES</sequence>